<dbReference type="PANTHER" id="PTHR34549:SF2">
    <property type="entry name" value="PHOTOSYSTEM I SUBUNIT IV"/>
    <property type="match status" value="1"/>
</dbReference>
<feature type="region of interest" description="Disordered" evidence="9">
    <location>
        <begin position="63"/>
        <end position="126"/>
    </location>
</feature>
<dbReference type="EMBL" id="SRRZ01000067">
    <property type="protein sequence ID" value="NQE35912.1"/>
    <property type="molecule type" value="Genomic_DNA"/>
</dbReference>
<comment type="subcellular location">
    <subcellularLocation>
        <location evidence="8">Cellular thylakoid membrane</location>
        <topology evidence="8">Peripheral membrane protein</topology>
    </subcellularLocation>
    <subcellularLocation>
        <location evidence="2">Membrane</location>
        <topology evidence="2">Peripheral membrane protein</topology>
    </subcellularLocation>
</comment>
<evidence type="ECO:0000256" key="1">
    <source>
        <dbReference type="ARBA" id="ARBA00001993"/>
    </source>
</evidence>
<reference evidence="10 11" key="1">
    <citation type="journal article" date="2020" name="Sci. Rep.">
        <title>A novel cyanobacterial geosmin producer, revising GeoA distribution and dispersion patterns in Bacteria.</title>
        <authorList>
            <person name="Churro C."/>
            <person name="Semedo-Aguiar A.P."/>
            <person name="Silva A.D."/>
            <person name="Pereira-Leal J.B."/>
            <person name="Leite R.B."/>
        </authorList>
    </citation>
    <scope>NUCLEOTIDE SEQUENCE [LARGE SCALE GENOMIC DNA]</scope>
    <source>
        <strain evidence="10 11">IPMA8</strain>
    </source>
</reference>
<comment type="function">
    <text evidence="1 8">Stabilizes the interaction between PsaC and the PSI core, assists the docking of the ferredoxin to PSI and interacts with ferredoxin-NADP oxidoreductase.</text>
</comment>
<accession>A0ABX2D1P6</accession>
<protein>
    <recommendedName>
        <fullName evidence="4 8">Photosystem I reaction center subunit IV</fullName>
    </recommendedName>
</protein>
<keyword evidence="5 8" id="KW-0602">Photosynthesis</keyword>
<evidence type="ECO:0000256" key="8">
    <source>
        <dbReference type="HAMAP-Rule" id="MF_00613"/>
    </source>
</evidence>
<evidence type="ECO:0000256" key="7">
    <source>
        <dbReference type="ARBA" id="ARBA00023136"/>
    </source>
</evidence>
<evidence type="ECO:0000313" key="11">
    <source>
        <dbReference type="Proteomes" id="UP000702425"/>
    </source>
</evidence>
<dbReference type="Pfam" id="PF02427">
    <property type="entry name" value="PSI_PsaE"/>
    <property type="match status" value="1"/>
</dbReference>
<dbReference type="SUPFAM" id="SSF50090">
    <property type="entry name" value="Electron transport accessory proteins"/>
    <property type="match status" value="1"/>
</dbReference>
<dbReference type="InterPro" id="IPR008990">
    <property type="entry name" value="Elect_transpt_acc-like_dom_sf"/>
</dbReference>
<comment type="caution">
    <text evidence="10">The sequence shown here is derived from an EMBL/GenBank/DDBJ whole genome shotgun (WGS) entry which is preliminary data.</text>
</comment>
<dbReference type="PANTHER" id="PTHR34549">
    <property type="entry name" value="PHOTOSYSTEM I REACTION CENTER SUBUNIT IV A, CHLOROPLASTIC-RELATED"/>
    <property type="match status" value="1"/>
</dbReference>
<dbReference type="RefSeq" id="WP_172189655.1">
    <property type="nucleotide sequence ID" value="NZ_CAWPPK010000282.1"/>
</dbReference>
<evidence type="ECO:0000256" key="4">
    <source>
        <dbReference type="ARBA" id="ARBA00019865"/>
    </source>
</evidence>
<evidence type="ECO:0000313" key="10">
    <source>
        <dbReference type="EMBL" id="NQE35912.1"/>
    </source>
</evidence>
<dbReference type="HAMAP" id="MF_00613">
    <property type="entry name" value="PSI_PsaE"/>
    <property type="match status" value="1"/>
</dbReference>
<dbReference type="NCBIfam" id="NF002745">
    <property type="entry name" value="PRK02749.1"/>
    <property type="match status" value="1"/>
</dbReference>
<keyword evidence="7 8" id="KW-0472">Membrane</keyword>
<name>A0ABX2D1P6_9CYAN</name>
<evidence type="ECO:0000256" key="3">
    <source>
        <dbReference type="ARBA" id="ARBA00007501"/>
    </source>
</evidence>
<keyword evidence="11" id="KW-1185">Reference proteome</keyword>
<dbReference type="Proteomes" id="UP000702425">
    <property type="component" value="Unassembled WGS sequence"/>
</dbReference>
<proteinExistence type="inferred from homology"/>
<dbReference type="InterPro" id="IPR003375">
    <property type="entry name" value="PSI_PsaE"/>
</dbReference>
<dbReference type="Gene3D" id="2.30.30.50">
    <property type="match status" value="1"/>
</dbReference>
<organism evidence="10 11">
    <name type="scientific">Microcoleus asticus IPMA8</name>
    <dbReference type="NCBI Taxonomy" id="2563858"/>
    <lineage>
        <taxon>Bacteria</taxon>
        <taxon>Bacillati</taxon>
        <taxon>Cyanobacteriota</taxon>
        <taxon>Cyanophyceae</taxon>
        <taxon>Oscillatoriophycideae</taxon>
        <taxon>Oscillatoriales</taxon>
        <taxon>Microcoleaceae</taxon>
        <taxon>Microcoleus</taxon>
        <taxon>Microcoleus asticus</taxon>
    </lineage>
</organism>
<keyword evidence="8" id="KW-0793">Thylakoid</keyword>
<evidence type="ECO:0000256" key="6">
    <source>
        <dbReference type="ARBA" id="ARBA00022836"/>
    </source>
</evidence>
<evidence type="ECO:0000256" key="9">
    <source>
        <dbReference type="SAM" id="MobiDB-lite"/>
    </source>
</evidence>
<evidence type="ECO:0000256" key="5">
    <source>
        <dbReference type="ARBA" id="ARBA00022531"/>
    </source>
</evidence>
<keyword evidence="6 8" id="KW-0603">Photosystem I</keyword>
<feature type="compositionally biased region" description="Polar residues" evidence="9">
    <location>
        <begin position="115"/>
        <end position="126"/>
    </location>
</feature>
<gene>
    <name evidence="8 10" type="primary">psaE</name>
    <name evidence="10" type="ORF">E5S67_03674</name>
</gene>
<evidence type="ECO:0000256" key="2">
    <source>
        <dbReference type="ARBA" id="ARBA00004170"/>
    </source>
</evidence>
<sequence length="126" mass="13347">MVQRGSTVRILRKESFWYQEVGTVATVDQSGIKYPVIVRFNTVNYAGVNTNNFAQSELVEVSAPKAKAKTGTPVASGGKQTTVDEKTRKTGSGGAPQQPKTSTDSKPGAEVTGSVEGSPNQGTEQR</sequence>
<comment type="similarity">
    <text evidence="3 8">Belongs to the PsaE family.</text>
</comment>